<evidence type="ECO:0000256" key="2">
    <source>
        <dbReference type="SAM" id="MobiDB-lite"/>
    </source>
</evidence>
<sequence>MPTKELPLHPYEEVRYKQYMRNSSRLQQLGLPGFTGVFARTTIISQEKNKTNARDREDSKSEYDPLQDDNGEEDLIADDIAKGSKKKTCKKANQQTSDLISGGVKFWSRKRVYARQAPTKDFSQHDDNTNMADKADGITLPAGQNHMTNEVRIHVPVLTHWKEYKKQPAQFNLFMGRLCAKFNIDTSDEIVKKGCLEMMNPYLLHKYKRRIYILFLLILATMKCCQQVKNLAPYKCCFQGDKYKDQEPDAFDLFKECHYSKKNKVYTPIIQLAITQMEKKLSAPTEGEQPNFATQVVADPRCSVKNVKADLEAEKRANVELQSIVNSQRAQVDDLSKKVQKTENARIRDQEEIKMKQAEMEAKLEVLLGQS</sequence>
<dbReference type="PANTHER" id="PTHR33063:SF13">
    <property type="entry name" value="OS02G0583500 PROTEIN"/>
    <property type="match status" value="1"/>
</dbReference>
<evidence type="ECO:0000313" key="3">
    <source>
        <dbReference type="EMBL" id="TKW12344.1"/>
    </source>
</evidence>
<keyword evidence="1" id="KW-0175">Coiled coil</keyword>
<dbReference type="AlphaFoldDB" id="A0A4U6UCY0"/>
<evidence type="ECO:0000256" key="1">
    <source>
        <dbReference type="SAM" id="Coils"/>
    </source>
</evidence>
<keyword evidence="4" id="KW-1185">Reference proteome</keyword>
<gene>
    <name evidence="3" type="ORF">SEVIR_5G030100v2</name>
</gene>
<dbReference type="Gramene" id="TKW12344">
    <property type="protein sequence ID" value="TKW12344"/>
    <property type="gene ID" value="SEVIR_5G030100v2"/>
</dbReference>
<dbReference type="Proteomes" id="UP000298652">
    <property type="component" value="Chromosome 5"/>
</dbReference>
<protein>
    <submittedName>
        <fullName evidence="3">Uncharacterized protein</fullName>
    </submittedName>
</protein>
<dbReference type="EMBL" id="CM016556">
    <property type="protein sequence ID" value="TKW12344.1"/>
    <property type="molecule type" value="Genomic_DNA"/>
</dbReference>
<dbReference type="OMA" id="MGRLCAK"/>
<accession>A0A4U6UCY0</accession>
<name>A0A4U6UCY0_SETVI</name>
<feature type="compositionally biased region" description="Basic and acidic residues" evidence="2">
    <location>
        <begin position="48"/>
        <end position="63"/>
    </location>
</feature>
<proteinExistence type="predicted"/>
<reference evidence="3" key="1">
    <citation type="submission" date="2019-03" db="EMBL/GenBank/DDBJ databases">
        <title>WGS assembly of Setaria viridis.</title>
        <authorList>
            <person name="Huang P."/>
            <person name="Jenkins J."/>
            <person name="Grimwood J."/>
            <person name="Barry K."/>
            <person name="Healey A."/>
            <person name="Mamidi S."/>
            <person name="Sreedasyam A."/>
            <person name="Shu S."/>
            <person name="Feldman M."/>
            <person name="Wu J."/>
            <person name="Yu Y."/>
            <person name="Chen C."/>
            <person name="Johnson J."/>
            <person name="Rokhsar D."/>
            <person name="Baxter I."/>
            <person name="Schmutz J."/>
            <person name="Brutnell T."/>
            <person name="Kellogg E."/>
        </authorList>
    </citation>
    <scope>NUCLEOTIDE SEQUENCE [LARGE SCALE GENOMIC DNA]</scope>
</reference>
<evidence type="ECO:0000313" key="4">
    <source>
        <dbReference type="Proteomes" id="UP000298652"/>
    </source>
</evidence>
<feature type="region of interest" description="Disordered" evidence="2">
    <location>
        <begin position="48"/>
        <end position="73"/>
    </location>
</feature>
<organism evidence="3 4">
    <name type="scientific">Setaria viridis</name>
    <name type="common">Green bristlegrass</name>
    <name type="synonym">Setaria italica subsp. viridis</name>
    <dbReference type="NCBI Taxonomy" id="4556"/>
    <lineage>
        <taxon>Eukaryota</taxon>
        <taxon>Viridiplantae</taxon>
        <taxon>Streptophyta</taxon>
        <taxon>Embryophyta</taxon>
        <taxon>Tracheophyta</taxon>
        <taxon>Spermatophyta</taxon>
        <taxon>Magnoliopsida</taxon>
        <taxon>Liliopsida</taxon>
        <taxon>Poales</taxon>
        <taxon>Poaceae</taxon>
        <taxon>PACMAD clade</taxon>
        <taxon>Panicoideae</taxon>
        <taxon>Panicodae</taxon>
        <taxon>Paniceae</taxon>
        <taxon>Cenchrinae</taxon>
        <taxon>Setaria</taxon>
    </lineage>
</organism>
<feature type="coiled-coil region" evidence="1">
    <location>
        <begin position="304"/>
        <end position="352"/>
    </location>
</feature>
<dbReference type="PANTHER" id="PTHR33063">
    <property type="entry name" value="OS02G0583500 PROTEIN"/>
    <property type="match status" value="1"/>
</dbReference>